<dbReference type="PANTHER" id="PTHR32494:SF5">
    <property type="entry name" value="ALLANTOATE AMIDOHYDROLASE"/>
    <property type="match status" value="1"/>
</dbReference>
<feature type="binding site" evidence="3">
    <location>
        <position position="77"/>
    </location>
    <ligand>
        <name>Zn(2+)</name>
        <dbReference type="ChEBI" id="CHEBI:29105"/>
        <label>1</label>
    </ligand>
</feature>
<gene>
    <name evidence="4" type="ORF">SAMN05444169_5775</name>
</gene>
<dbReference type="Pfam" id="PF01546">
    <property type="entry name" value="Peptidase_M20"/>
    <property type="match status" value="1"/>
</dbReference>
<evidence type="ECO:0000256" key="3">
    <source>
        <dbReference type="PIRSR" id="PIRSR001235-1"/>
    </source>
</evidence>
<keyword evidence="3" id="KW-0862">Zinc</keyword>
<evidence type="ECO:0000313" key="5">
    <source>
        <dbReference type="Proteomes" id="UP000190675"/>
    </source>
</evidence>
<comment type="cofactor">
    <cofactor evidence="3">
        <name>Zn(2+)</name>
        <dbReference type="ChEBI" id="CHEBI:29105"/>
    </cofactor>
    <text evidence="3">Binds 2 Zn(2+) ions per subunit.</text>
</comment>
<dbReference type="Gene3D" id="3.40.630.10">
    <property type="entry name" value="Zn peptidases"/>
    <property type="match status" value="1"/>
</dbReference>
<dbReference type="PANTHER" id="PTHR32494">
    <property type="entry name" value="ALLANTOATE DEIMINASE-RELATED"/>
    <property type="match status" value="1"/>
</dbReference>
<proteinExistence type="inferred from homology"/>
<dbReference type="InterPro" id="IPR036264">
    <property type="entry name" value="Bact_exopeptidase_dim_dom"/>
</dbReference>
<keyword evidence="2 4" id="KW-0378">Hydrolase</keyword>
<evidence type="ECO:0000256" key="1">
    <source>
        <dbReference type="ARBA" id="ARBA00006153"/>
    </source>
</evidence>
<name>A0A1M5Q9E5_9BRAD</name>
<dbReference type="NCBIfam" id="NF006772">
    <property type="entry name" value="PRK09290.2-1"/>
    <property type="match status" value="1"/>
</dbReference>
<organism evidence="4 5">
    <name type="scientific">Bradyrhizobium erythrophlei</name>
    <dbReference type="NCBI Taxonomy" id="1437360"/>
    <lineage>
        <taxon>Bacteria</taxon>
        <taxon>Pseudomonadati</taxon>
        <taxon>Pseudomonadota</taxon>
        <taxon>Alphaproteobacteria</taxon>
        <taxon>Hyphomicrobiales</taxon>
        <taxon>Nitrobacteraceae</taxon>
        <taxon>Bradyrhizobium</taxon>
    </lineage>
</organism>
<dbReference type="OrthoDB" id="9808195at2"/>
<dbReference type="AlphaFoldDB" id="A0A1M5Q9E5"/>
<dbReference type="SUPFAM" id="SSF53187">
    <property type="entry name" value="Zn-dependent exopeptidases"/>
    <property type="match status" value="1"/>
</dbReference>
<feature type="binding site" evidence="3">
    <location>
        <position position="88"/>
    </location>
    <ligand>
        <name>Zn(2+)</name>
        <dbReference type="ChEBI" id="CHEBI:29105"/>
        <label>1</label>
    </ligand>
</feature>
<dbReference type="InterPro" id="IPR002933">
    <property type="entry name" value="Peptidase_M20"/>
</dbReference>
<keyword evidence="3" id="KW-0479">Metal-binding</keyword>
<feature type="binding site" evidence="3">
    <location>
        <position position="376"/>
    </location>
    <ligand>
        <name>Zn(2+)</name>
        <dbReference type="ChEBI" id="CHEBI:29105"/>
        <label>2</label>
    </ligand>
</feature>
<dbReference type="GO" id="GO:0046872">
    <property type="term" value="F:metal ion binding"/>
    <property type="evidence" value="ECO:0007669"/>
    <property type="project" value="UniProtKB-KW"/>
</dbReference>
<dbReference type="Proteomes" id="UP000190675">
    <property type="component" value="Chromosome I"/>
</dbReference>
<feature type="binding site" evidence="3">
    <location>
        <position position="88"/>
    </location>
    <ligand>
        <name>Zn(2+)</name>
        <dbReference type="ChEBI" id="CHEBI:29105"/>
        <label>2</label>
    </ligand>
</feature>
<sequence length="405" mass="42599">MRQDLHDLIATFARFGATDDGGVCRLSGTAEDKAARDLFAGEIGGRGLRLDIDGIGNMFATAMLNQASGDAVLVGSHLDSQPTGGRYDGVYGVLAGLLAAEAIVARAAAEPGAARRNLVVVNWTNEEGARFQPSLTGSSVFAGVQPLESALSLLDGDGQTLGDALGAIGYRGAGALTLTPRRYVELHIEQGARLEESSTDIGIVAGAWAARKISVVFEGEASHTGPMPMPRRRDALRAAARGIETLYDEVEQGAHASAARISLYPNSPNVVPSRAQVWFEIRHEDEKVTAAIADRFLRRIGAAVAPLGVTATIAIDEKRATAALDPEGVKLVQSVAGDLGFTSLVMKTVAGHDALALQKRVPATLIFVPSRNGLSHNAREFTEPAALDKGLAVLIETLWRLVTAP</sequence>
<comment type="similarity">
    <text evidence="1">Belongs to the peptidase M20 family.</text>
</comment>
<dbReference type="PIRSF" id="PIRSF001235">
    <property type="entry name" value="Amidase_carbamoylase"/>
    <property type="match status" value="1"/>
</dbReference>
<protein>
    <submittedName>
        <fullName evidence="4">N-carbamoyl-L-amino-acid hydrolase</fullName>
    </submittedName>
</protein>
<dbReference type="Gene3D" id="3.30.70.360">
    <property type="match status" value="1"/>
</dbReference>
<dbReference type="InterPro" id="IPR010158">
    <property type="entry name" value="Amidase_Cbmase"/>
</dbReference>
<dbReference type="NCBIfam" id="TIGR01879">
    <property type="entry name" value="hydantase"/>
    <property type="match status" value="1"/>
</dbReference>
<accession>A0A1M5Q9E5</accession>
<dbReference type="GO" id="GO:0016813">
    <property type="term" value="F:hydrolase activity, acting on carbon-nitrogen (but not peptide) bonds, in linear amidines"/>
    <property type="evidence" value="ECO:0007669"/>
    <property type="project" value="InterPro"/>
</dbReference>
<feature type="binding site" evidence="3">
    <location>
        <position position="187"/>
    </location>
    <ligand>
        <name>Zn(2+)</name>
        <dbReference type="ChEBI" id="CHEBI:29105"/>
        <label>1</label>
    </ligand>
</feature>
<evidence type="ECO:0000313" key="4">
    <source>
        <dbReference type="EMBL" id="SHH10578.1"/>
    </source>
</evidence>
<feature type="binding site" evidence="3">
    <location>
        <position position="127"/>
    </location>
    <ligand>
        <name>Zn(2+)</name>
        <dbReference type="ChEBI" id="CHEBI:29105"/>
        <label>2</label>
    </ligand>
</feature>
<dbReference type="EMBL" id="LT670818">
    <property type="protein sequence ID" value="SHH10578.1"/>
    <property type="molecule type" value="Genomic_DNA"/>
</dbReference>
<dbReference type="SUPFAM" id="SSF55031">
    <property type="entry name" value="Bacterial exopeptidase dimerisation domain"/>
    <property type="match status" value="1"/>
</dbReference>
<reference evidence="4 5" key="1">
    <citation type="submission" date="2016-11" db="EMBL/GenBank/DDBJ databases">
        <authorList>
            <person name="Jaros S."/>
            <person name="Januszkiewicz K."/>
            <person name="Wedrychowicz H."/>
        </authorList>
    </citation>
    <scope>NUCLEOTIDE SEQUENCE [LARGE SCALE GENOMIC DNA]</scope>
    <source>
        <strain evidence="4 5">GAS242</strain>
    </source>
</reference>
<evidence type="ECO:0000256" key="2">
    <source>
        <dbReference type="ARBA" id="ARBA00022801"/>
    </source>
</evidence>